<evidence type="ECO:0000313" key="3">
    <source>
        <dbReference type="Proteomes" id="UP001140094"/>
    </source>
</evidence>
<dbReference type="InterPro" id="IPR006984">
    <property type="entry name" value="Fcf1/UTP23"/>
</dbReference>
<evidence type="ECO:0000313" key="2">
    <source>
        <dbReference type="EMBL" id="KAJ2791299.1"/>
    </source>
</evidence>
<dbReference type="Pfam" id="PF04900">
    <property type="entry name" value="Fcf1"/>
    <property type="match status" value="1"/>
</dbReference>
<comment type="caution">
    <text evidence="2">The sequence shown here is derived from an EMBL/GenBank/DDBJ whole genome shotgun (WGS) entry which is preliminary data.</text>
</comment>
<dbReference type="GO" id="GO:0032040">
    <property type="term" value="C:small-subunit processome"/>
    <property type="evidence" value="ECO:0007669"/>
    <property type="project" value="InterPro"/>
</dbReference>
<feature type="non-terminal residue" evidence="2">
    <location>
        <position position="116"/>
    </location>
</feature>
<reference evidence="2" key="1">
    <citation type="submission" date="2022-07" db="EMBL/GenBank/DDBJ databases">
        <title>Phylogenomic reconstructions and comparative analyses of Kickxellomycotina fungi.</title>
        <authorList>
            <person name="Reynolds N.K."/>
            <person name="Stajich J.E."/>
            <person name="Barry K."/>
            <person name="Grigoriev I.V."/>
            <person name="Crous P."/>
            <person name="Smith M.E."/>
        </authorList>
    </citation>
    <scope>NUCLEOTIDE SEQUENCE</scope>
    <source>
        <strain evidence="2">NRRL 1565</strain>
    </source>
</reference>
<evidence type="ECO:0000256" key="1">
    <source>
        <dbReference type="ARBA" id="ARBA00023242"/>
    </source>
</evidence>
<accession>A0A9W8LQR3</accession>
<sequence>MRPKRAKAYKKAMQFYQQSFGFREPYQILVSPDFVLEGVAKKINIAEALKEIVGDKVRLLISFCGICDVRKDGEHKAQAIAVTREFEKRRCTHKDPIAGTSCISEIMGSNNEHHYC</sequence>
<dbReference type="EMBL" id="JANBUO010003346">
    <property type="protein sequence ID" value="KAJ2791299.1"/>
    <property type="molecule type" value="Genomic_DNA"/>
</dbReference>
<dbReference type="AlphaFoldDB" id="A0A9W8LQR3"/>
<proteinExistence type="predicted"/>
<dbReference type="PANTHER" id="PTHR12416">
    <property type="entry name" value="RRNA-PROCESSING PROTEIN UTP23 HOMOLOG"/>
    <property type="match status" value="1"/>
</dbReference>
<name>A0A9W8LQR3_9FUNG</name>
<organism evidence="2 3">
    <name type="scientific">Coemansia guatemalensis</name>
    <dbReference type="NCBI Taxonomy" id="2761395"/>
    <lineage>
        <taxon>Eukaryota</taxon>
        <taxon>Fungi</taxon>
        <taxon>Fungi incertae sedis</taxon>
        <taxon>Zoopagomycota</taxon>
        <taxon>Kickxellomycotina</taxon>
        <taxon>Kickxellomycetes</taxon>
        <taxon>Kickxellales</taxon>
        <taxon>Kickxellaceae</taxon>
        <taxon>Coemansia</taxon>
    </lineage>
</organism>
<keyword evidence="1" id="KW-0539">Nucleus</keyword>
<gene>
    <name evidence="2" type="ORF">H4R20_006884</name>
</gene>
<dbReference type="OrthoDB" id="25675at2759"/>
<dbReference type="Gene3D" id="3.40.50.1010">
    <property type="entry name" value="5'-nuclease"/>
    <property type="match status" value="1"/>
</dbReference>
<keyword evidence="3" id="KW-1185">Reference proteome</keyword>
<dbReference type="Proteomes" id="UP001140094">
    <property type="component" value="Unassembled WGS sequence"/>
</dbReference>
<protein>
    <submittedName>
        <fullName evidence="2">Uncharacterized protein</fullName>
    </submittedName>
</protein>